<name>A0A3P8YM88_ESOLU</name>
<dbReference type="InterPro" id="IPR035914">
    <property type="entry name" value="Sperma_CUB_dom_sf"/>
</dbReference>
<keyword evidence="8" id="KW-0732">Signal</keyword>
<sequence length="1018" mass="111597">MSVARYYIVVLMVLFAILTDTDAKGSYSGDGTSFTEGRPSESGHSSLSPTTQENDRELLLVTTASPPNIPNHQPVYQGILLHKSLKGEGHFFEDSGGVETHATMPPSGHHFPRNPSSVSGMASTTITVANAPMETKDGAFPKGRVSMTEAVNKGRGRSSGREEEVDNVYTLTTPDTRASALRSDKPNLSVPMGARHTELLALFTVSPPLLTSPGAKGPGRSEERSTIQATDGEAMVTPVVAGDVDDETTTSTITTTTIITSMNQPVPCSSNLTAPEGFIAQPSGSWYYPSVDCTYTITVYMGYGLEIQVINVSLWEGEQMRFKDLGGGEPSVLANESILMKGLVVRSRSNQIAIHFHSQQQSQPGSFLLRYQAFVLSCTFPQQPAYGDVSVSSLHSGGEAYFHCLTGYQLQGPDTLTCLNASTPYWSAKEPQCLAACGGRIWNATVGRIVSPGFPSNYSNNLTCHWLLEAPEGQRVHIHFEKVALAEDDDRLLLKNGNNIDSPPLYDSYEVEYLPNEGLVSISRHLFIELTTDGAGTSTGVAIRYQAFAAGHCYEPFVKYGNFTSSDSTWALGTMVEFACDPGYTLEQGSVIIECVDRHNPQWNETEPACRAVCSGELTDSAGVVLSPNWPEAYDRGQDCIWGIHVEEDKRIMLDIQVLNIGKNDLLTFYDGDDLTAKVLGQYGGSRPHFKLYTSMADVTIQFQSDPATKIFGYGNGFVVHFFEVPRNDTCPELPEITNGWKSTSHPELVHGTVVTYQCYPGYQLVGTELLMCQWDLTWSGDLPSCDKVLSCADPGTVAHSHRVMSGPHFTVGSTIQYICNKGYILSGNSLLSCFNHGSSGLRWSERLPKCVYETFEPCRNPGTPYYSTLNSDKPLYQAGETLRFSCLKGHELLGEPVLRCVPGHPSQWSSLPPVCRGGNCRHLTHEHLLDVASADFSWEGAKIALAIFIPVAIIIMFVVGIYLYFSKWVYYTWAQGKSLHLLMSTSLPYEHIAGESTYDNSIFETEPTDTREYEVSI</sequence>
<dbReference type="GO" id="GO:0060074">
    <property type="term" value="P:synapse maturation"/>
    <property type="evidence" value="ECO:0007669"/>
    <property type="project" value="TreeGrafter"/>
</dbReference>
<dbReference type="CDD" id="cd00041">
    <property type="entry name" value="CUB"/>
    <property type="match status" value="3"/>
</dbReference>
<keyword evidence="12" id="KW-1185">Reference proteome</keyword>
<dbReference type="GO" id="GO:0050773">
    <property type="term" value="P:regulation of dendrite development"/>
    <property type="evidence" value="ECO:0007669"/>
    <property type="project" value="TreeGrafter"/>
</dbReference>
<reference evidence="11" key="4">
    <citation type="submission" date="2025-09" db="UniProtKB">
        <authorList>
            <consortium name="Ensembl"/>
        </authorList>
    </citation>
    <scope>IDENTIFICATION</scope>
</reference>
<dbReference type="STRING" id="8010.ENSELUP00000017252"/>
<dbReference type="PANTHER" id="PTHR45656">
    <property type="entry name" value="PROTEIN CBR-CLEC-78"/>
    <property type="match status" value="1"/>
</dbReference>
<feature type="domain" description="CUB" evidence="9">
    <location>
        <begin position="614"/>
        <end position="725"/>
    </location>
</feature>
<evidence type="ECO:0000256" key="6">
    <source>
        <dbReference type="SAM" id="MobiDB-lite"/>
    </source>
</evidence>
<feature type="domain" description="Sushi" evidence="10">
    <location>
        <begin position="790"/>
        <end position="853"/>
    </location>
</feature>
<dbReference type="PROSITE" id="PS01180">
    <property type="entry name" value="CUB"/>
    <property type="match status" value="3"/>
</dbReference>
<dbReference type="Bgee" id="ENSELUG00000016987">
    <property type="expression patterns" value="Expressed in brain and 4 other cell types or tissues"/>
</dbReference>
<evidence type="ECO:0008006" key="13">
    <source>
        <dbReference type="Google" id="ProtNLM"/>
    </source>
</evidence>
<evidence type="ECO:0000256" key="5">
    <source>
        <dbReference type="PROSITE-ProRule" id="PRU00302"/>
    </source>
</evidence>
<keyword evidence="3 5" id="KW-1015">Disulfide bond</keyword>
<feature type="disulfide bond" evidence="5">
    <location>
        <begin position="759"/>
        <end position="786"/>
    </location>
</feature>
<dbReference type="GO" id="GO:0043197">
    <property type="term" value="C:dendritic spine"/>
    <property type="evidence" value="ECO:0007669"/>
    <property type="project" value="TreeGrafter"/>
</dbReference>
<evidence type="ECO:0000256" key="1">
    <source>
        <dbReference type="ARBA" id="ARBA00022659"/>
    </source>
</evidence>
<dbReference type="SMART" id="SM00042">
    <property type="entry name" value="CUB"/>
    <property type="match status" value="3"/>
</dbReference>
<evidence type="ECO:0000256" key="3">
    <source>
        <dbReference type="ARBA" id="ARBA00023157"/>
    </source>
</evidence>
<dbReference type="AlphaFoldDB" id="A0A3P8YM88"/>
<evidence type="ECO:0000259" key="10">
    <source>
        <dbReference type="PROSITE" id="PS50923"/>
    </source>
</evidence>
<keyword evidence="2" id="KW-0677">Repeat</keyword>
<feature type="domain" description="CUB" evidence="9">
    <location>
        <begin position="437"/>
        <end position="548"/>
    </location>
</feature>
<dbReference type="Ensembl" id="ENSELUT00000040102.3">
    <property type="protein sequence ID" value="ENSELUP00000017252.3"/>
    <property type="gene ID" value="ENSELUG00000016987.3"/>
</dbReference>
<feature type="domain" description="Sushi" evidence="10">
    <location>
        <begin position="729"/>
        <end position="788"/>
    </location>
</feature>
<keyword evidence="7" id="KW-0472">Membrane</keyword>
<evidence type="ECO:0000256" key="4">
    <source>
        <dbReference type="PROSITE-ProRule" id="PRU00059"/>
    </source>
</evidence>
<evidence type="ECO:0000313" key="11">
    <source>
        <dbReference type="Ensembl" id="ENSELUP00000017252.3"/>
    </source>
</evidence>
<feature type="compositionally biased region" description="Polar residues" evidence="6">
    <location>
        <begin position="42"/>
        <end position="52"/>
    </location>
</feature>
<dbReference type="Gene3D" id="2.60.120.290">
    <property type="entry name" value="Spermadhesin, CUB domain"/>
    <property type="match status" value="3"/>
</dbReference>
<dbReference type="InterPro" id="IPR035976">
    <property type="entry name" value="Sushi/SCR/CCP_sf"/>
</dbReference>
<keyword evidence="7" id="KW-0812">Transmembrane</keyword>
<dbReference type="PANTHER" id="PTHR45656:SF1">
    <property type="entry name" value="SEIZURE PROTEIN 6 HOMOLOG"/>
    <property type="match status" value="1"/>
</dbReference>
<dbReference type="InterPro" id="IPR000859">
    <property type="entry name" value="CUB_dom"/>
</dbReference>
<keyword evidence="7" id="KW-1133">Transmembrane helix</keyword>
<feature type="disulfide bond" evidence="4">
    <location>
        <begin position="437"/>
        <end position="464"/>
    </location>
</feature>
<evidence type="ECO:0000256" key="8">
    <source>
        <dbReference type="SAM" id="SignalP"/>
    </source>
</evidence>
<dbReference type="InParanoid" id="A0A3P8YM88"/>
<dbReference type="GO" id="GO:0043025">
    <property type="term" value="C:neuronal cell body"/>
    <property type="evidence" value="ECO:0007669"/>
    <property type="project" value="TreeGrafter"/>
</dbReference>
<dbReference type="SMART" id="SM00032">
    <property type="entry name" value="CCP"/>
    <property type="match status" value="5"/>
</dbReference>
<dbReference type="GO" id="GO:0005783">
    <property type="term" value="C:endoplasmic reticulum"/>
    <property type="evidence" value="ECO:0007669"/>
    <property type="project" value="TreeGrafter"/>
</dbReference>
<reference evidence="11" key="3">
    <citation type="submission" date="2025-08" db="UniProtKB">
        <authorList>
            <consortium name="Ensembl"/>
        </authorList>
    </citation>
    <scope>IDENTIFICATION</scope>
</reference>
<protein>
    <recommendedName>
        <fullName evidence="13">Seizure related 6 homolog b</fullName>
    </recommendedName>
</protein>
<dbReference type="InterPro" id="IPR051277">
    <property type="entry name" value="SEZ6_CSMD_C4BPB_Regulators"/>
</dbReference>
<feature type="domain" description="Sushi" evidence="10">
    <location>
        <begin position="376"/>
        <end position="435"/>
    </location>
</feature>
<reference evidence="11" key="2">
    <citation type="submission" date="2020-02" db="EMBL/GenBank/DDBJ databases">
        <title>Esox lucius (northern pike) genome, fEsoLuc1, primary haplotype.</title>
        <authorList>
            <person name="Myers G."/>
            <person name="Karagic N."/>
            <person name="Meyer A."/>
            <person name="Pippel M."/>
            <person name="Reichard M."/>
            <person name="Winkler S."/>
            <person name="Tracey A."/>
            <person name="Sims Y."/>
            <person name="Howe K."/>
            <person name="Rhie A."/>
            <person name="Formenti G."/>
            <person name="Durbin R."/>
            <person name="Fedrigo O."/>
            <person name="Jarvis E.D."/>
        </authorList>
    </citation>
    <scope>NUCLEOTIDE SEQUENCE [LARGE SCALE GENOMIC DNA]</scope>
</reference>
<proteinExistence type="predicted"/>
<dbReference type="SUPFAM" id="SSF49854">
    <property type="entry name" value="Spermadhesin, CUB domain"/>
    <property type="match status" value="3"/>
</dbReference>
<dbReference type="Gene3D" id="2.10.70.10">
    <property type="entry name" value="Complement Module, domain 1"/>
    <property type="match status" value="5"/>
</dbReference>
<feature type="domain" description="Sushi" evidence="10">
    <location>
        <begin position="857"/>
        <end position="918"/>
    </location>
</feature>
<feature type="signal peptide" evidence="8">
    <location>
        <begin position="1"/>
        <end position="23"/>
    </location>
</feature>
<organism evidence="11 12">
    <name type="scientific">Esox lucius</name>
    <name type="common">Northern pike</name>
    <dbReference type="NCBI Taxonomy" id="8010"/>
    <lineage>
        <taxon>Eukaryota</taxon>
        <taxon>Metazoa</taxon>
        <taxon>Chordata</taxon>
        <taxon>Craniata</taxon>
        <taxon>Vertebrata</taxon>
        <taxon>Euteleostomi</taxon>
        <taxon>Actinopterygii</taxon>
        <taxon>Neopterygii</taxon>
        <taxon>Teleostei</taxon>
        <taxon>Protacanthopterygii</taxon>
        <taxon>Esociformes</taxon>
        <taxon>Esocidae</taxon>
        <taxon>Esox</taxon>
    </lineage>
</organism>
<evidence type="ECO:0000256" key="7">
    <source>
        <dbReference type="SAM" id="Phobius"/>
    </source>
</evidence>
<dbReference type="GO" id="GO:0043198">
    <property type="term" value="C:dendritic shaft"/>
    <property type="evidence" value="ECO:0007669"/>
    <property type="project" value="TreeGrafter"/>
</dbReference>
<dbReference type="CDD" id="cd00033">
    <property type="entry name" value="CCP"/>
    <property type="match status" value="5"/>
</dbReference>
<dbReference type="Pfam" id="PF00431">
    <property type="entry name" value="CUB"/>
    <property type="match status" value="2"/>
</dbReference>
<feature type="domain" description="Sushi" evidence="10">
    <location>
        <begin position="551"/>
        <end position="612"/>
    </location>
</feature>
<accession>A0A3P8YM88</accession>
<feature type="chain" id="PRO_5044249703" description="Seizure related 6 homolog b" evidence="8">
    <location>
        <begin position="24"/>
        <end position="1018"/>
    </location>
</feature>
<dbReference type="Proteomes" id="UP000265140">
    <property type="component" value="Chromosome 1"/>
</dbReference>
<dbReference type="PROSITE" id="PS50923">
    <property type="entry name" value="SUSHI"/>
    <property type="match status" value="5"/>
</dbReference>
<feature type="domain" description="CUB" evidence="9">
    <location>
        <begin position="268"/>
        <end position="374"/>
    </location>
</feature>
<dbReference type="Pfam" id="PF00084">
    <property type="entry name" value="Sushi"/>
    <property type="match status" value="5"/>
</dbReference>
<dbReference type="InterPro" id="IPR000436">
    <property type="entry name" value="Sushi_SCR_CCP_dom"/>
</dbReference>
<evidence type="ECO:0000259" key="9">
    <source>
        <dbReference type="PROSITE" id="PS01180"/>
    </source>
</evidence>
<dbReference type="GO" id="GO:0090036">
    <property type="term" value="P:regulation of protein kinase C signaling"/>
    <property type="evidence" value="ECO:0007669"/>
    <property type="project" value="TreeGrafter"/>
</dbReference>
<evidence type="ECO:0000313" key="12">
    <source>
        <dbReference type="Proteomes" id="UP000265140"/>
    </source>
</evidence>
<feature type="transmembrane region" description="Helical" evidence="7">
    <location>
        <begin position="944"/>
        <end position="966"/>
    </location>
</feature>
<keyword evidence="1 5" id="KW-0768">Sushi</keyword>
<dbReference type="GeneTree" id="ENSGT00940000156995"/>
<reference evidence="12" key="1">
    <citation type="journal article" date="2014" name="PLoS ONE">
        <title>The genome and linkage map of the northern pike (Esox lucius): conserved synteny revealed between the salmonid sister group and the Neoteleostei.</title>
        <authorList>
            <person name="Rondeau E.B."/>
            <person name="Minkley D.R."/>
            <person name="Leong J.S."/>
            <person name="Messmer A.M."/>
            <person name="Jantzen J.R."/>
            <person name="von Schalburg K.R."/>
            <person name="Lemon C."/>
            <person name="Bird N.H."/>
            <person name="Koop B.F."/>
        </authorList>
    </citation>
    <scope>NUCLEOTIDE SEQUENCE</scope>
</reference>
<dbReference type="SUPFAM" id="SSF57535">
    <property type="entry name" value="Complement control module/SCR domain"/>
    <property type="match status" value="5"/>
</dbReference>
<dbReference type="FunFam" id="2.10.70.10:FF:000010">
    <property type="entry name" value="Seizure related 6 homolog like"/>
    <property type="match status" value="1"/>
</dbReference>
<feature type="region of interest" description="Disordered" evidence="6">
    <location>
        <begin position="25"/>
        <end position="53"/>
    </location>
</feature>
<comment type="caution">
    <text evidence="5">Lacks conserved residue(s) required for the propagation of feature annotation.</text>
</comment>
<evidence type="ECO:0000256" key="2">
    <source>
        <dbReference type="ARBA" id="ARBA00022737"/>
    </source>
</evidence>